<sequence>MSHSPEKRQPGEGVGSLPEGEASDSPQGSEAGRTDGCSINGDSLRPTEDTADTEMVQFFSSSSKKGQKNEAVGDKGRHAGLTPLEGQGLSPQGNSTGQSSSQKISRSNRCITDRLGSRLGRQISKGQMGSPLVIRAHECTRTEGCSSRSQGSVTIFSPQAYAGENGQYLSSLPHKSPRRDEITTLSPGGNKPADMDVATAVLTESNPHPRCDKQDSRHFVQNRASLRGVAVAHGGPPEGQGGSLHSSASCSTLAGKTMVPGPSSAGSGSSVATSITGRSPIPNRRADLASEPDGTTIVGMASAESVPQQLDETVRETLDNARAPSTRANYSIRFLQAQLDQGKAASTIRVYAISASHQGVDGQPLGRHPLVGVKQTRLPYTTNAGKDIFYNPRNPLRRGLFKSASLAQCCCPCPHTQSTITFEEDFY</sequence>
<name>A0ACC2H570_DALPE</name>
<keyword evidence="2" id="KW-1185">Reference proteome</keyword>
<proteinExistence type="predicted"/>
<dbReference type="Proteomes" id="UP001157502">
    <property type="component" value="Chromosome 5"/>
</dbReference>
<evidence type="ECO:0000313" key="2">
    <source>
        <dbReference type="Proteomes" id="UP001157502"/>
    </source>
</evidence>
<comment type="caution">
    <text evidence="1">The sequence shown here is derived from an EMBL/GenBank/DDBJ whole genome shotgun (WGS) entry which is preliminary data.</text>
</comment>
<organism evidence="1 2">
    <name type="scientific">Dallia pectoralis</name>
    <name type="common">Alaska blackfish</name>
    <dbReference type="NCBI Taxonomy" id="75939"/>
    <lineage>
        <taxon>Eukaryota</taxon>
        <taxon>Metazoa</taxon>
        <taxon>Chordata</taxon>
        <taxon>Craniata</taxon>
        <taxon>Vertebrata</taxon>
        <taxon>Euteleostomi</taxon>
        <taxon>Actinopterygii</taxon>
        <taxon>Neopterygii</taxon>
        <taxon>Teleostei</taxon>
        <taxon>Protacanthopterygii</taxon>
        <taxon>Esociformes</taxon>
        <taxon>Umbridae</taxon>
        <taxon>Dallia</taxon>
    </lineage>
</organism>
<evidence type="ECO:0000313" key="1">
    <source>
        <dbReference type="EMBL" id="KAJ8011013.1"/>
    </source>
</evidence>
<accession>A0ACC2H570</accession>
<reference evidence="1" key="1">
    <citation type="submission" date="2021-05" db="EMBL/GenBank/DDBJ databases">
        <authorList>
            <person name="Pan Q."/>
            <person name="Jouanno E."/>
            <person name="Zahm M."/>
            <person name="Klopp C."/>
            <person name="Cabau C."/>
            <person name="Louis A."/>
            <person name="Berthelot C."/>
            <person name="Parey E."/>
            <person name="Roest Crollius H."/>
            <person name="Montfort J."/>
            <person name="Robinson-Rechavi M."/>
            <person name="Bouchez O."/>
            <person name="Lampietro C."/>
            <person name="Lopez Roques C."/>
            <person name="Donnadieu C."/>
            <person name="Postlethwait J."/>
            <person name="Bobe J."/>
            <person name="Dillon D."/>
            <person name="Chandos A."/>
            <person name="von Hippel F."/>
            <person name="Guiguen Y."/>
        </authorList>
    </citation>
    <scope>NUCLEOTIDE SEQUENCE</scope>
    <source>
        <strain evidence="1">YG-Jan2019</strain>
    </source>
</reference>
<protein>
    <submittedName>
        <fullName evidence="1">Uncharacterized protein</fullName>
    </submittedName>
</protein>
<gene>
    <name evidence="1" type="ORF">DPEC_G00053790</name>
</gene>
<dbReference type="EMBL" id="CM055732">
    <property type="protein sequence ID" value="KAJ8011013.1"/>
    <property type="molecule type" value="Genomic_DNA"/>
</dbReference>